<protein>
    <submittedName>
        <fullName evidence="1">Uncharacterized protein</fullName>
    </submittedName>
</protein>
<dbReference type="EMBL" id="MK689364">
    <property type="protein sequence ID" value="QBZ70829.1"/>
    <property type="molecule type" value="Genomic_DNA"/>
</dbReference>
<name>A0A4D6DYU4_9CAUD</name>
<proteinExistence type="predicted"/>
<sequence length="183" mass="20984">MKLEYFGITTKENTTCYDTVAAHIAKTFYHVKLNGDKAIANDFIAEMRVQWHADGIEGDIRVMSHDVASLMEWLKDNHPEVHVLVPPFRIDVFQELANQMKSSSHLTYQAVAPDQEMEYEFGVEPDTDDFVPERASVEESLEAIKANGFYTGLQCYPNTPVGFWSFYGLDFESLFNQILEEEE</sequence>
<accession>A0A4D6DYU4</accession>
<keyword evidence="2" id="KW-1185">Reference proteome</keyword>
<evidence type="ECO:0000313" key="1">
    <source>
        <dbReference type="EMBL" id="QBZ70829.1"/>
    </source>
</evidence>
<gene>
    <name evidence="1" type="ORF">pETSU_248</name>
</gene>
<organism evidence="1 2">
    <name type="scientific">Edwardsiella phage pEt-SU</name>
    <dbReference type="NCBI Taxonomy" id="2562142"/>
    <lineage>
        <taxon>Viruses</taxon>
        <taxon>Duplodnaviria</taxon>
        <taxon>Heunggongvirae</taxon>
        <taxon>Uroviricota</taxon>
        <taxon>Caudoviricetes</taxon>
        <taxon>Chimalliviridae</taxon>
        <taxon>Petsuvirus</taxon>
        <taxon>Petsuvirus pEtSU</taxon>
    </lineage>
</organism>
<evidence type="ECO:0000313" key="2">
    <source>
        <dbReference type="Proteomes" id="UP000297195"/>
    </source>
</evidence>
<reference evidence="1 2" key="1">
    <citation type="submission" date="2019-03" db="EMBL/GenBank/DDBJ databases">
        <authorList>
            <person name="Kim S.G."/>
            <person name="Park S.C."/>
        </authorList>
    </citation>
    <scope>NUCLEOTIDE SEQUENCE [LARGE SCALE GENOMIC DNA]</scope>
</reference>
<dbReference type="Proteomes" id="UP000297195">
    <property type="component" value="Segment"/>
</dbReference>